<dbReference type="Pfam" id="PF08447">
    <property type="entry name" value="PAS_3"/>
    <property type="match status" value="1"/>
</dbReference>
<dbReference type="SUPFAM" id="SSF55785">
    <property type="entry name" value="PYP-like sensor domain (PAS domain)"/>
    <property type="match status" value="1"/>
</dbReference>
<dbReference type="PANTHER" id="PTHR43304:SF1">
    <property type="entry name" value="PAC DOMAIN-CONTAINING PROTEIN"/>
    <property type="match status" value="1"/>
</dbReference>
<accession>A0ABX2A550</accession>
<keyword evidence="3" id="KW-0597">Phosphoprotein</keyword>
<dbReference type="InterPro" id="IPR013655">
    <property type="entry name" value="PAS_fold_3"/>
</dbReference>
<comment type="catalytic activity">
    <reaction evidence="1">
        <text>ATP + protein L-histidine = ADP + protein N-phospho-L-histidine.</text>
        <dbReference type="EC" id="2.7.13.3"/>
    </reaction>
</comment>
<feature type="domain" description="ANTAR" evidence="7">
    <location>
        <begin position="127"/>
        <end position="188"/>
    </location>
</feature>
<comment type="caution">
    <text evidence="8">The sequence shown here is derived from an EMBL/GenBank/DDBJ whole genome shotgun (WGS) entry which is preliminary data.</text>
</comment>
<keyword evidence="9" id="KW-1185">Reference proteome</keyword>
<evidence type="ECO:0000259" key="7">
    <source>
        <dbReference type="PROSITE" id="PS50921"/>
    </source>
</evidence>
<keyword evidence="5" id="KW-0418">Kinase</keyword>
<evidence type="ECO:0000256" key="4">
    <source>
        <dbReference type="ARBA" id="ARBA00022679"/>
    </source>
</evidence>
<feature type="domain" description="PAS" evidence="6">
    <location>
        <begin position="22"/>
        <end position="78"/>
    </location>
</feature>
<organism evidence="8 9">
    <name type="scientific">Isoptericola halotolerans</name>
    <dbReference type="NCBI Taxonomy" id="300560"/>
    <lineage>
        <taxon>Bacteria</taxon>
        <taxon>Bacillati</taxon>
        <taxon>Actinomycetota</taxon>
        <taxon>Actinomycetes</taxon>
        <taxon>Micrococcales</taxon>
        <taxon>Promicromonosporaceae</taxon>
        <taxon>Isoptericola</taxon>
    </lineage>
</organism>
<dbReference type="Proteomes" id="UP000757540">
    <property type="component" value="Unassembled WGS sequence"/>
</dbReference>
<dbReference type="Gene3D" id="3.30.450.20">
    <property type="entry name" value="PAS domain"/>
    <property type="match status" value="1"/>
</dbReference>
<dbReference type="SMART" id="SM01012">
    <property type="entry name" value="ANTAR"/>
    <property type="match status" value="1"/>
</dbReference>
<evidence type="ECO:0000256" key="5">
    <source>
        <dbReference type="ARBA" id="ARBA00022777"/>
    </source>
</evidence>
<dbReference type="PROSITE" id="PS50921">
    <property type="entry name" value="ANTAR"/>
    <property type="match status" value="1"/>
</dbReference>
<reference evidence="8 9" key="1">
    <citation type="submission" date="2020-05" db="EMBL/GenBank/DDBJ databases">
        <title>Genomic Encyclopedia of Type Strains, Phase III (KMG-III): the genomes of soil and plant-associated and newly described type strains.</title>
        <authorList>
            <person name="Whitman W."/>
        </authorList>
    </citation>
    <scope>NUCLEOTIDE SEQUENCE [LARGE SCALE GENOMIC DNA]</scope>
    <source>
        <strain evidence="8 9">KCTC 19046</strain>
    </source>
</reference>
<dbReference type="RefSeq" id="WP_171783308.1">
    <property type="nucleotide sequence ID" value="NZ_BAAAML010000014.1"/>
</dbReference>
<evidence type="ECO:0000313" key="8">
    <source>
        <dbReference type="EMBL" id="NOV97053.1"/>
    </source>
</evidence>
<evidence type="ECO:0000256" key="3">
    <source>
        <dbReference type="ARBA" id="ARBA00022553"/>
    </source>
</evidence>
<dbReference type="InterPro" id="IPR052162">
    <property type="entry name" value="Sensor_kinase/Photoreceptor"/>
</dbReference>
<dbReference type="EC" id="2.7.13.3" evidence="2"/>
<protein>
    <recommendedName>
        <fullName evidence="2">histidine kinase</fullName>
        <ecNumber evidence="2">2.7.13.3</ecNumber>
    </recommendedName>
</protein>
<name>A0ABX2A550_9MICO</name>
<dbReference type="PROSITE" id="PS50112">
    <property type="entry name" value="PAS"/>
    <property type="match status" value="1"/>
</dbReference>
<evidence type="ECO:0000259" key="6">
    <source>
        <dbReference type="PROSITE" id="PS50112"/>
    </source>
</evidence>
<evidence type="ECO:0000256" key="2">
    <source>
        <dbReference type="ARBA" id="ARBA00012438"/>
    </source>
</evidence>
<keyword evidence="4" id="KW-0808">Transferase</keyword>
<gene>
    <name evidence="8" type="ORF">HDG69_001628</name>
</gene>
<dbReference type="Pfam" id="PF03861">
    <property type="entry name" value="ANTAR"/>
    <property type="match status" value="1"/>
</dbReference>
<evidence type="ECO:0000256" key="1">
    <source>
        <dbReference type="ARBA" id="ARBA00000085"/>
    </source>
</evidence>
<dbReference type="EMBL" id="JABEZU010000002">
    <property type="protein sequence ID" value="NOV97053.1"/>
    <property type="molecule type" value="Genomic_DNA"/>
</dbReference>
<dbReference type="InterPro" id="IPR035965">
    <property type="entry name" value="PAS-like_dom_sf"/>
</dbReference>
<dbReference type="InterPro" id="IPR005561">
    <property type="entry name" value="ANTAR"/>
</dbReference>
<evidence type="ECO:0000313" key="9">
    <source>
        <dbReference type="Proteomes" id="UP000757540"/>
    </source>
</evidence>
<proteinExistence type="predicted"/>
<dbReference type="Gene3D" id="1.10.10.10">
    <property type="entry name" value="Winged helix-like DNA-binding domain superfamily/Winged helix DNA-binding domain"/>
    <property type="match status" value="1"/>
</dbReference>
<dbReference type="InterPro" id="IPR000014">
    <property type="entry name" value="PAS"/>
</dbReference>
<dbReference type="PANTHER" id="PTHR43304">
    <property type="entry name" value="PHYTOCHROME-LIKE PROTEIN CPH1"/>
    <property type="match status" value="1"/>
</dbReference>
<dbReference type="InterPro" id="IPR036388">
    <property type="entry name" value="WH-like_DNA-bd_sf"/>
</dbReference>
<sequence length="220" mass="24564">MTSTTPTETRHSRADRTRPGRYQVDLDTETWWWSDETYRIHGFEPGEVVPTTEMVLAHKHPDDRDTERHVLDDARRTGEPFSTVHRILDVHSEAHVVSVVGEGRRDERGTTVSIASFVHDLTDSVSRFAAEQADASIRAAASSRRDIEQAKILVRLALEVDDDEAFSVLRRSSNHSNVPLRTLSQHVVREVDSSASPDRPFEASRVLAVLKAPPAATPVG</sequence>